<comment type="caution">
    <text evidence="1">The sequence shown here is derived from an EMBL/GenBank/DDBJ whole genome shotgun (WGS) entry which is preliminary data.</text>
</comment>
<dbReference type="AlphaFoldDB" id="A0A7J7FUD2"/>
<name>A0A7J7FUD2_CAMSI</name>
<protein>
    <submittedName>
        <fullName evidence="1">Uncharacterized protein</fullName>
    </submittedName>
</protein>
<gene>
    <name evidence="1" type="ORF">HYC85_028070</name>
</gene>
<evidence type="ECO:0000313" key="1">
    <source>
        <dbReference type="EMBL" id="KAF5931899.1"/>
    </source>
</evidence>
<dbReference type="Proteomes" id="UP000593564">
    <property type="component" value="Unassembled WGS sequence"/>
</dbReference>
<dbReference type="EMBL" id="JACBKZ010000014">
    <property type="protein sequence ID" value="KAF5931899.1"/>
    <property type="molecule type" value="Genomic_DNA"/>
</dbReference>
<sequence length="72" mass="8172">MDSKVVDVLRTSVRSGNAGRSIDVDACAVRSKEWSGFDLNNRLGMWKLMTSVKKKKIRNAYDKDGDRYVMCV</sequence>
<organism evidence="1 2">
    <name type="scientific">Camellia sinensis</name>
    <name type="common">Tea plant</name>
    <name type="synonym">Thea sinensis</name>
    <dbReference type="NCBI Taxonomy" id="4442"/>
    <lineage>
        <taxon>Eukaryota</taxon>
        <taxon>Viridiplantae</taxon>
        <taxon>Streptophyta</taxon>
        <taxon>Embryophyta</taxon>
        <taxon>Tracheophyta</taxon>
        <taxon>Spermatophyta</taxon>
        <taxon>Magnoliopsida</taxon>
        <taxon>eudicotyledons</taxon>
        <taxon>Gunneridae</taxon>
        <taxon>Pentapetalae</taxon>
        <taxon>asterids</taxon>
        <taxon>Ericales</taxon>
        <taxon>Theaceae</taxon>
        <taxon>Camellia</taxon>
    </lineage>
</organism>
<keyword evidence="2" id="KW-1185">Reference proteome</keyword>
<accession>A0A7J7FUD2</accession>
<proteinExistence type="predicted"/>
<evidence type="ECO:0000313" key="2">
    <source>
        <dbReference type="Proteomes" id="UP000593564"/>
    </source>
</evidence>
<reference evidence="1 2" key="2">
    <citation type="submission" date="2020-07" db="EMBL/GenBank/DDBJ databases">
        <title>Genome assembly of wild tea tree DASZ reveals pedigree and selection history of tea varieties.</title>
        <authorList>
            <person name="Zhang W."/>
        </authorList>
    </citation>
    <scope>NUCLEOTIDE SEQUENCE [LARGE SCALE GENOMIC DNA]</scope>
    <source>
        <strain evidence="2">cv. G240</strain>
        <tissue evidence="1">Leaf</tissue>
    </source>
</reference>
<reference evidence="2" key="1">
    <citation type="journal article" date="2020" name="Nat. Commun.">
        <title>Genome assembly of wild tea tree DASZ reveals pedigree and selection history of tea varieties.</title>
        <authorList>
            <person name="Zhang W."/>
            <person name="Zhang Y."/>
            <person name="Qiu H."/>
            <person name="Guo Y."/>
            <person name="Wan H."/>
            <person name="Zhang X."/>
            <person name="Scossa F."/>
            <person name="Alseekh S."/>
            <person name="Zhang Q."/>
            <person name="Wang P."/>
            <person name="Xu L."/>
            <person name="Schmidt M.H."/>
            <person name="Jia X."/>
            <person name="Li D."/>
            <person name="Zhu A."/>
            <person name="Guo F."/>
            <person name="Chen W."/>
            <person name="Ni D."/>
            <person name="Usadel B."/>
            <person name="Fernie A.R."/>
            <person name="Wen W."/>
        </authorList>
    </citation>
    <scope>NUCLEOTIDE SEQUENCE [LARGE SCALE GENOMIC DNA]</scope>
    <source>
        <strain evidence="2">cv. G240</strain>
    </source>
</reference>